<dbReference type="EC" id="3.2.1.78" evidence="4"/>
<dbReference type="InterPro" id="IPR045053">
    <property type="entry name" value="MAN-like"/>
</dbReference>
<feature type="signal peptide" evidence="11">
    <location>
        <begin position="1"/>
        <end position="20"/>
    </location>
</feature>
<evidence type="ECO:0000256" key="7">
    <source>
        <dbReference type="ARBA" id="ARBA00022801"/>
    </source>
</evidence>
<evidence type="ECO:0000256" key="1">
    <source>
        <dbReference type="ARBA" id="ARBA00001678"/>
    </source>
</evidence>
<evidence type="ECO:0000256" key="2">
    <source>
        <dbReference type="ARBA" id="ARBA00004613"/>
    </source>
</evidence>
<dbReference type="FunFam" id="3.20.20.80:FF:000076">
    <property type="entry name" value="Mannan endo-1,4-beta-mannosidase A"/>
    <property type="match status" value="1"/>
</dbReference>
<keyword evidence="10" id="KW-0326">Glycosidase</keyword>
<dbReference type="Pfam" id="PF26410">
    <property type="entry name" value="GH5_mannosidase"/>
    <property type="match status" value="1"/>
</dbReference>
<dbReference type="PANTHER" id="PTHR31451:SF10">
    <property type="entry name" value="MANNAN ENDO-1,4-BETA-MANNOSIDASE B"/>
    <property type="match status" value="1"/>
</dbReference>
<feature type="chain" id="PRO_5017829437" description="mannan endo-1,4-beta-mannosidase" evidence="11">
    <location>
        <begin position="21"/>
        <end position="395"/>
    </location>
</feature>
<keyword evidence="14" id="KW-1185">Reference proteome</keyword>
<dbReference type="SUPFAM" id="SSF51445">
    <property type="entry name" value="(Trans)glycosidases"/>
    <property type="match status" value="1"/>
</dbReference>
<comment type="subcellular location">
    <subcellularLocation>
        <location evidence="2">Secreted</location>
    </subcellularLocation>
</comment>
<keyword evidence="8" id="KW-0325">Glycoprotein</keyword>
<evidence type="ECO:0000256" key="9">
    <source>
        <dbReference type="ARBA" id="ARBA00023277"/>
    </source>
</evidence>
<evidence type="ECO:0000256" key="8">
    <source>
        <dbReference type="ARBA" id="ARBA00023180"/>
    </source>
</evidence>
<name>A0A3D8SL40_9EURO</name>
<evidence type="ECO:0000256" key="11">
    <source>
        <dbReference type="SAM" id="SignalP"/>
    </source>
</evidence>
<evidence type="ECO:0000256" key="5">
    <source>
        <dbReference type="ARBA" id="ARBA00022525"/>
    </source>
</evidence>
<evidence type="ECO:0000313" key="13">
    <source>
        <dbReference type="EMBL" id="RDW87055.1"/>
    </source>
</evidence>
<evidence type="ECO:0000256" key="4">
    <source>
        <dbReference type="ARBA" id="ARBA00012706"/>
    </source>
</evidence>
<dbReference type="GO" id="GO:0046355">
    <property type="term" value="P:mannan catabolic process"/>
    <property type="evidence" value="ECO:0007669"/>
    <property type="project" value="UniProtKB-ARBA"/>
</dbReference>
<dbReference type="GeneID" id="38114067"/>
<evidence type="ECO:0000259" key="12">
    <source>
        <dbReference type="Pfam" id="PF26410"/>
    </source>
</evidence>
<evidence type="ECO:0000256" key="3">
    <source>
        <dbReference type="ARBA" id="ARBA00005641"/>
    </source>
</evidence>
<evidence type="ECO:0000313" key="14">
    <source>
        <dbReference type="Proteomes" id="UP000256690"/>
    </source>
</evidence>
<dbReference type="OrthoDB" id="406631at2759"/>
<dbReference type="Gene3D" id="3.20.20.80">
    <property type="entry name" value="Glycosidases"/>
    <property type="match status" value="1"/>
</dbReference>
<protein>
    <recommendedName>
        <fullName evidence="4">mannan endo-1,4-beta-mannosidase</fullName>
        <ecNumber evidence="4">3.2.1.78</ecNumber>
    </recommendedName>
</protein>
<keyword evidence="6 11" id="KW-0732">Signal</keyword>
<evidence type="ECO:0000256" key="6">
    <source>
        <dbReference type="ARBA" id="ARBA00022729"/>
    </source>
</evidence>
<gene>
    <name evidence="13" type="ORF">DSM5745_03697</name>
</gene>
<feature type="domain" description="Glycoside hydrolase family 5" evidence="12">
    <location>
        <begin position="45"/>
        <end position="327"/>
    </location>
</feature>
<keyword evidence="7" id="KW-0378">Hydrolase</keyword>
<dbReference type="RefSeq" id="XP_026606579.1">
    <property type="nucleotide sequence ID" value="XM_026745713.1"/>
</dbReference>
<proteinExistence type="inferred from homology"/>
<accession>A0A3D8SL40</accession>
<keyword evidence="9" id="KW-0119">Carbohydrate metabolism</keyword>
<dbReference type="GO" id="GO:0005576">
    <property type="term" value="C:extracellular region"/>
    <property type="evidence" value="ECO:0007669"/>
    <property type="project" value="UniProtKB-SubCell"/>
</dbReference>
<comment type="similarity">
    <text evidence="3">Belongs to the glycosyl hydrolase 5 (cellulase A) family.</text>
</comment>
<comment type="caution">
    <text evidence="13">The sequence shown here is derived from an EMBL/GenBank/DDBJ whole genome shotgun (WGS) entry which is preliminary data.</text>
</comment>
<sequence>MRLLSTLLFVASSLSGLTTAIPASPPTPYKPPAGHGRNRVSKPVGRHFEIDGKVQYFAGTNCWWLGNLLNDFEVELAISQMADTGYKVVRTWGFFGVNDPTNPGQPTFYQVLNETLYPETGGLGINYGPNGIHRLDVVVSLAEKYNLQLVPTLMNNWNDFGGINIYSAAFGSNATTFYTDKKAQAAYRAYVKFIVNRYKDSPAIFAWELGNEPRCKGCDPSVIYNWAKEISRYIKRLDRKHMVTLGDEGWLCPPQGDGSYAYDCSEGVDFVKNLEIDTLDYGTFHLYPESWGYEYSWGSEWVRQHDAIGKRVGKPVVFEEYGTPINHTQLERPWQVTVVEETQVAADFIWQFGTVLPVEGVKWGDVNSIYYGTEEYEVLGFGHVEEMERKKVRRH</sequence>
<dbReference type="STRING" id="1810919.A0A3D8SL40"/>
<dbReference type="GO" id="GO:0016985">
    <property type="term" value="F:mannan endo-1,4-beta-mannosidase activity"/>
    <property type="evidence" value="ECO:0007669"/>
    <property type="project" value="UniProtKB-EC"/>
</dbReference>
<dbReference type="PANTHER" id="PTHR31451">
    <property type="match status" value="1"/>
</dbReference>
<dbReference type="AlphaFoldDB" id="A0A3D8SL40"/>
<keyword evidence="5" id="KW-0964">Secreted</keyword>
<dbReference type="InterPro" id="IPR001547">
    <property type="entry name" value="Glyco_hydro_5"/>
</dbReference>
<reference evidence="13 14" key="1">
    <citation type="journal article" date="2018" name="IMA Fungus">
        <title>IMA Genome-F 9: Draft genome sequence of Annulohypoxylon stygium, Aspergillus mulundensis, Berkeleyomyces basicola (syn. Thielaviopsis basicola), Ceratocystis smalleyi, two Cercospora beticola strains, Coleophoma cylindrospora, Fusarium fracticaudum, Phialophora cf. hyalina, and Morchella septimelata.</title>
        <authorList>
            <person name="Wingfield B.D."/>
            <person name="Bills G.F."/>
            <person name="Dong Y."/>
            <person name="Huang W."/>
            <person name="Nel W.J."/>
            <person name="Swalarsk-Parry B.S."/>
            <person name="Vaghefi N."/>
            <person name="Wilken P.M."/>
            <person name="An Z."/>
            <person name="de Beer Z.W."/>
            <person name="De Vos L."/>
            <person name="Chen L."/>
            <person name="Duong T.A."/>
            <person name="Gao Y."/>
            <person name="Hammerbacher A."/>
            <person name="Kikkert J.R."/>
            <person name="Li Y."/>
            <person name="Li H."/>
            <person name="Li K."/>
            <person name="Li Q."/>
            <person name="Liu X."/>
            <person name="Ma X."/>
            <person name="Naidoo K."/>
            <person name="Pethybridge S.J."/>
            <person name="Sun J."/>
            <person name="Steenkamp E.T."/>
            <person name="van der Nest M.A."/>
            <person name="van Wyk S."/>
            <person name="Wingfield M.J."/>
            <person name="Xiong C."/>
            <person name="Yue Q."/>
            <person name="Zhang X."/>
        </authorList>
    </citation>
    <scope>NUCLEOTIDE SEQUENCE [LARGE SCALE GENOMIC DNA]</scope>
    <source>
        <strain evidence="13 14">DSM 5745</strain>
    </source>
</reference>
<dbReference type="Proteomes" id="UP000256690">
    <property type="component" value="Unassembled WGS sequence"/>
</dbReference>
<dbReference type="InterPro" id="IPR017853">
    <property type="entry name" value="GH"/>
</dbReference>
<evidence type="ECO:0000256" key="10">
    <source>
        <dbReference type="ARBA" id="ARBA00023295"/>
    </source>
</evidence>
<organism evidence="13 14">
    <name type="scientific">Aspergillus mulundensis</name>
    <dbReference type="NCBI Taxonomy" id="1810919"/>
    <lineage>
        <taxon>Eukaryota</taxon>
        <taxon>Fungi</taxon>
        <taxon>Dikarya</taxon>
        <taxon>Ascomycota</taxon>
        <taxon>Pezizomycotina</taxon>
        <taxon>Eurotiomycetes</taxon>
        <taxon>Eurotiomycetidae</taxon>
        <taxon>Eurotiales</taxon>
        <taxon>Aspergillaceae</taxon>
        <taxon>Aspergillus</taxon>
        <taxon>Aspergillus subgen. Nidulantes</taxon>
    </lineage>
</organism>
<comment type="catalytic activity">
    <reaction evidence="1">
        <text>Random hydrolysis of (1-&gt;4)-beta-D-mannosidic linkages in mannans, galactomannans and glucomannans.</text>
        <dbReference type="EC" id="3.2.1.78"/>
    </reaction>
</comment>
<dbReference type="EMBL" id="PVWQ01000003">
    <property type="protein sequence ID" value="RDW87055.1"/>
    <property type="molecule type" value="Genomic_DNA"/>
</dbReference>